<evidence type="ECO:0000313" key="14">
    <source>
        <dbReference type="EMBL" id="KTT68334.1"/>
    </source>
</evidence>
<evidence type="ECO:0000259" key="13">
    <source>
        <dbReference type="PROSITE" id="PS51198"/>
    </source>
</evidence>
<comment type="similarity">
    <text evidence="1">Belongs to the helicase family. UvrD subfamily.</text>
</comment>
<dbReference type="InterPro" id="IPR027417">
    <property type="entry name" value="P-loop_NTPase"/>
</dbReference>
<proteinExistence type="inferred from homology"/>
<accession>A0A147HTV7</accession>
<dbReference type="Gene3D" id="1.10.10.160">
    <property type="match status" value="1"/>
</dbReference>
<feature type="domain" description="UvrD-like helicase ATP-binding" evidence="13">
    <location>
        <begin position="1"/>
        <end position="243"/>
    </location>
</feature>
<evidence type="ECO:0000313" key="15">
    <source>
        <dbReference type="Proteomes" id="UP000072867"/>
    </source>
</evidence>
<dbReference type="EMBL" id="LDTD01000111">
    <property type="protein sequence ID" value="KTT68334.1"/>
    <property type="molecule type" value="Genomic_DNA"/>
</dbReference>
<sequence length="542" mass="58875">MVERARHLLKNGSANRGIAFLSFTNTAVSELETRLRAEHLLGSPVFPHFIGTFDSFLWQFLVVPFGVDGTDKSPRLIPDKDSRTVMPYPGAREIPLRVFDRATGAVIERYGREEGFAPQGQQARAYATAALGLRRTALERGELDFEDARAIALSRCNDAAISARLGPALTARFREVIVDEAQDCNPADLDIIKWLRDAGIPTKLICDPHQSIYEFRGGVTEQLVAFKETFEHPLSMRGNFRSTPNICKAISALRPHTARDNPDEALGKYRNDQTPVYVLSYPAAGAVPASIGIKVSELANELGIAPNDCPILAATRASGSRAIGQPPESTSEAAVMRLANAVTDYQFSFSDGNRRAALESLHKTMLTIEGRLVGQTYHHYLIENDLKAGAWRPRIISLAQALRYDPAAHANAAAWHDHAKQLLAPGLLPEVGTINRRLASHKDLANALAAAPAQSCPAKTIHSVKGLEFDGACVVMTKNTAKGIIDFLEDGTGPANAENAREIYVGASRARRLLVIAVPSSQAPRFEAHLASTQTVVVSINL</sequence>
<comment type="caution">
    <text evidence="12">Lacks conserved residue(s) required for the propagation of feature annotation.</text>
</comment>
<dbReference type="SUPFAM" id="SSF52540">
    <property type="entry name" value="P-loop containing nucleoside triphosphate hydrolases"/>
    <property type="match status" value="1"/>
</dbReference>
<dbReference type="InterPro" id="IPR014017">
    <property type="entry name" value="DNA_helicase_UvrD-like_C"/>
</dbReference>
<dbReference type="InterPro" id="IPR013986">
    <property type="entry name" value="DExx_box_DNA_helicase_dom_sf"/>
</dbReference>
<evidence type="ECO:0000256" key="11">
    <source>
        <dbReference type="ARBA" id="ARBA00048988"/>
    </source>
</evidence>
<keyword evidence="4 12" id="KW-0347">Helicase</keyword>
<evidence type="ECO:0000256" key="3">
    <source>
        <dbReference type="ARBA" id="ARBA00022801"/>
    </source>
</evidence>
<keyword evidence="3 12" id="KW-0378">Hydrolase</keyword>
<dbReference type="Gene3D" id="3.40.50.300">
    <property type="entry name" value="P-loop containing nucleotide triphosphate hydrolases"/>
    <property type="match status" value="2"/>
</dbReference>
<dbReference type="GO" id="GO:0005829">
    <property type="term" value="C:cytosol"/>
    <property type="evidence" value="ECO:0007669"/>
    <property type="project" value="TreeGrafter"/>
</dbReference>
<evidence type="ECO:0000256" key="12">
    <source>
        <dbReference type="PROSITE-ProRule" id="PRU00560"/>
    </source>
</evidence>
<keyword evidence="7" id="KW-0413">Isomerase</keyword>
<gene>
    <name evidence="14" type="ORF">NS319_14365</name>
</gene>
<name>A0A147HTV7_9SPHN</name>
<dbReference type="GO" id="GO:0003677">
    <property type="term" value="F:DNA binding"/>
    <property type="evidence" value="ECO:0007669"/>
    <property type="project" value="UniProtKB-KW"/>
</dbReference>
<dbReference type="AlphaFoldDB" id="A0A147HTV7"/>
<organism evidence="14 15">
    <name type="scientific">Sphingomonas sanguinis</name>
    <dbReference type="NCBI Taxonomy" id="33051"/>
    <lineage>
        <taxon>Bacteria</taxon>
        <taxon>Pseudomonadati</taxon>
        <taxon>Pseudomonadota</taxon>
        <taxon>Alphaproteobacteria</taxon>
        <taxon>Sphingomonadales</taxon>
        <taxon>Sphingomonadaceae</taxon>
        <taxon>Sphingomonas</taxon>
    </lineage>
</organism>
<keyword evidence="6" id="KW-0238">DNA-binding</keyword>
<dbReference type="Proteomes" id="UP000072867">
    <property type="component" value="Unassembled WGS sequence"/>
</dbReference>
<dbReference type="PATRIC" id="fig|33051.3.peg.277"/>
<dbReference type="GO" id="GO:0005524">
    <property type="term" value="F:ATP binding"/>
    <property type="evidence" value="ECO:0007669"/>
    <property type="project" value="UniProtKB-UniRule"/>
</dbReference>
<evidence type="ECO:0000256" key="7">
    <source>
        <dbReference type="ARBA" id="ARBA00023235"/>
    </source>
</evidence>
<dbReference type="InterPro" id="IPR000212">
    <property type="entry name" value="DNA_helicase_UvrD/REP"/>
</dbReference>
<comment type="caution">
    <text evidence="14">The sequence shown here is derived from an EMBL/GenBank/DDBJ whole genome shotgun (WGS) entry which is preliminary data.</text>
</comment>
<comment type="catalytic activity">
    <reaction evidence="11">
        <text>ATP + H2O = ADP + phosphate + H(+)</text>
        <dbReference type="Rhea" id="RHEA:13065"/>
        <dbReference type="ChEBI" id="CHEBI:15377"/>
        <dbReference type="ChEBI" id="CHEBI:15378"/>
        <dbReference type="ChEBI" id="CHEBI:30616"/>
        <dbReference type="ChEBI" id="CHEBI:43474"/>
        <dbReference type="ChEBI" id="CHEBI:456216"/>
        <dbReference type="EC" id="5.6.2.4"/>
    </reaction>
</comment>
<evidence type="ECO:0000256" key="6">
    <source>
        <dbReference type="ARBA" id="ARBA00023125"/>
    </source>
</evidence>
<dbReference type="GO" id="GO:0016887">
    <property type="term" value="F:ATP hydrolysis activity"/>
    <property type="evidence" value="ECO:0007669"/>
    <property type="project" value="RHEA"/>
</dbReference>
<evidence type="ECO:0000256" key="1">
    <source>
        <dbReference type="ARBA" id="ARBA00009922"/>
    </source>
</evidence>
<evidence type="ECO:0000256" key="9">
    <source>
        <dbReference type="ARBA" id="ARBA00034808"/>
    </source>
</evidence>
<dbReference type="Pfam" id="PF13361">
    <property type="entry name" value="UvrD_C"/>
    <property type="match status" value="1"/>
</dbReference>
<evidence type="ECO:0000256" key="10">
    <source>
        <dbReference type="ARBA" id="ARBA00034923"/>
    </source>
</evidence>
<keyword evidence="5 12" id="KW-0067">ATP-binding</keyword>
<evidence type="ECO:0000256" key="2">
    <source>
        <dbReference type="ARBA" id="ARBA00022741"/>
    </source>
</evidence>
<dbReference type="PANTHER" id="PTHR11070">
    <property type="entry name" value="UVRD / RECB / PCRA DNA HELICASE FAMILY MEMBER"/>
    <property type="match status" value="1"/>
</dbReference>
<comment type="catalytic activity">
    <reaction evidence="8">
        <text>Couples ATP hydrolysis with the unwinding of duplex DNA by translocating in the 3'-5' direction.</text>
        <dbReference type="EC" id="5.6.2.4"/>
    </reaction>
</comment>
<dbReference type="Pfam" id="PF00580">
    <property type="entry name" value="UvrD-helicase"/>
    <property type="match status" value="1"/>
</dbReference>
<dbReference type="GO" id="GO:0000725">
    <property type="term" value="P:recombinational repair"/>
    <property type="evidence" value="ECO:0007669"/>
    <property type="project" value="TreeGrafter"/>
</dbReference>
<reference evidence="14 15" key="1">
    <citation type="journal article" date="2016" name="Front. Microbiol.">
        <title>Genomic Resource of Rice Seed Associated Bacteria.</title>
        <authorList>
            <person name="Midha S."/>
            <person name="Bansal K."/>
            <person name="Sharma S."/>
            <person name="Kumar N."/>
            <person name="Patil P.P."/>
            <person name="Chaudhry V."/>
            <person name="Patil P.B."/>
        </authorList>
    </citation>
    <scope>NUCLEOTIDE SEQUENCE [LARGE SCALE GENOMIC DNA]</scope>
    <source>
        <strain evidence="14 15">NS319</strain>
    </source>
</reference>
<keyword evidence="2 12" id="KW-0547">Nucleotide-binding</keyword>
<evidence type="ECO:0000256" key="8">
    <source>
        <dbReference type="ARBA" id="ARBA00034617"/>
    </source>
</evidence>
<protein>
    <recommendedName>
        <fullName evidence="9">DNA 3'-5' helicase</fullName>
        <ecNumber evidence="9">5.6.2.4</ecNumber>
    </recommendedName>
    <alternativeName>
        <fullName evidence="10">DNA 3'-5' helicase II</fullName>
    </alternativeName>
</protein>
<evidence type="ECO:0000256" key="5">
    <source>
        <dbReference type="ARBA" id="ARBA00022840"/>
    </source>
</evidence>
<dbReference type="InterPro" id="IPR014016">
    <property type="entry name" value="UvrD-like_ATP-bd"/>
</dbReference>
<dbReference type="GO" id="GO:0043138">
    <property type="term" value="F:3'-5' DNA helicase activity"/>
    <property type="evidence" value="ECO:0007669"/>
    <property type="project" value="UniProtKB-EC"/>
</dbReference>
<dbReference type="EC" id="5.6.2.4" evidence="9"/>
<evidence type="ECO:0000256" key="4">
    <source>
        <dbReference type="ARBA" id="ARBA00022806"/>
    </source>
</evidence>
<dbReference type="PROSITE" id="PS51198">
    <property type="entry name" value="UVRD_HELICASE_ATP_BIND"/>
    <property type="match status" value="1"/>
</dbReference>
<dbReference type="PANTHER" id="PTHR11070:SF2">
    <property type="entry name" value="ATP-DEPENDENT DNA HELICASE SRS2"/>
    <property type="match status" value="1"/>
</dbReference>